<dbReference type="Gene3D" id="1.10.10.60">
    <property type="entry name" value="Homeodomain-like"/>
    <property type="match status" value="2"/>
</dbReference>
<sequence length="266" mass="30160">MLNSFFNTQIEKFEAFFSGVAFEPHRHDTYAVGRTLSGVHCFNYRGEKRTSLPGNTIVIHPDELHDGEAGTNDGFHYRIMYIEPCALQAVLGGRTLPYIKGGVSTDPRLYAATEFLMYDLEATHKQLEEDDIIFELANILSTVAGHKKGRVAYDYGAAEKAREYIHYSLDSQITLDDLALVSGREKWSLSRDFRALYGTSPYRYLTMRRLSFVKHYLTQGYSLSYASVSAGFNDQSHMTNHFKKAFGLTPTQWLSRFKPDCRGSGS</sequence>
<keyword evidence="6" id="KW-1185">Reference proteome</keyword>
<dbReference type="InterPro" id="IPR003313">
    <property type="entry name" value="AraC-bd"/>
</dbReference>
<feature type="domain" description="HTH araC/xylS-type" evidence="4">
    <location>
        <begin position="159"/>
        <end position="256"/>
    </location>
</feature>
<dbReference type="PANTHER" id="PTHR46796">
    <property type="entry name" value="HTH-TYPE TRANSCRIPTIONAL ACTIVATOR RHAS-RELATED"/>
    <property type="match status" value="1"/>
</dbReference>
<keyword evidence="1" id="KW-0805">Transcription regulation</keyword>
<organism evidence="5 6">
    <name type="scientific">Vreelandella titanicae</name>
    <dbReference type="NCBI Taxonomy" id="664683"/>
    <lineage>
        <taxon>Bacteria</taxon>
        <taxon>Pseudomonadati</taxon>
        <taxon>Pseudomonadota</taxon>
        <taxon>Gammaproteobacteria</taxon>
        <taxon>Oceanospirillales</taxon>
        <taxon>Halomonadaceae</taxon>
        <taxon>Vreelandella</taxon>
    </lineage>
</organism>
<evidence type="ECO:0000256" key="2">
    <source>
        <dbReference type="ARBA" id="ARBA00023125"/>
    </source>
</evidence>
<dbReference type="SUPFAM" id="SSF46689">
    <property type="entry name" value="Homeodomain-like"/>
    <property type="match status" value="2"/>
</dbReference>
<evidence type="ECO:0000256" key="1">
    <source>
        <dbReference type="ARBA" id="ARBA00023015"/>
    </source>
</evidence>
<gene>
    <name evidence="5" type="ORF">FX987_03338</name>
</gene>
<dbReference type="EMBL" id="CP054580">
    <property type="protein sequence ID" value="QKS25542.1"/>
    <property type="molecule type" value="Genomic_DNA"/>
</dbReference>
<reference evidence="5 6" key="1">
    <citation type="submission" date="2019-12" db="EMBL/GenBank/DDBJ databases">
        <title>Genome sequencing and assembly of endphytes of Porphyra tenera.</title>
        <authorList>
            <person name="Park J.M."/>
            <person name="Shin R."/>
            <person name="Jo S.H."/>
        </authorList>
    </citation>
    <scope>NUCLEOTIDE SEQUENCE [LARGE SCALE GENOMIC DNA]</scope>
    <source>
        <strain evidence="5 6">GPM3</strain>
    </source>
</reference>
<dbReference type="Pfam" id="PF12833">
    <property type="entry name" value="HTH_18"/>
    <property type="match status" value="1"/>
</dbReference>
<dbReference type="InterPro" id="IPR009057">
    <property type="entry name" value="Homeodomain-like_sf"/>
</dbReference>
<proteinExistence type="predicted"/>
<evidence type="ECO:0000259" key="4">
    <source>
        <dbReference type="PROSITE" id="PS01124"/>
    </source>
</evidence>
<dbReference type="Proteomes" id="UP000509761">
    <property type="component" value="Chromosome"/>
</dbReference>
<protein>
    <submittedName>
        <fullName evidence="5">Transposon Tn10 TetD protein</fullName>
    </submittedName>
</protein>
<evidence type="ECO:0000313" key="6">
    <source>
        <dbReference type="Proteomes" id="UP000509761"/>
    </source>
</evidence>
<dbReference type="PANTHER" id="PTHR46796:SF2">
    <property type="entry name" value="TRANSCRIPTIONAL REGULATORY PROTEIN"/>
    <property type="match status" value="1"/>
</dbReference>
<dbReference type="GO" id="GO:0043565">
    <property type="term" value="F:sequence-specific DNA binding"/>
    <property type="evidence" value="ECO:0007669"/>
    <property type="project" value="InterPro"/>
</dbReference>
<dbReference type="RefSeq" id="WP_022521680.1">
    <property type="nucleotide sequence ID" value="NZ_CP054580.1"/>
</dbReference>
<dbReference type="Pfam" id="PF02311">
    <property type="entry name" value="AraC_binding"/>
    <property type="match status" value="1"/>
</dbReference>
<dbReference type="GO" id="GO:0003700">
    <property type="term" value="F:DNA-binding transcription factor activity"/>
    <property type="evidence" value="ECO:0007669"/>
    <property type="project" value="InterPro"/>
</dbReference>
<dbReference type="InterPro" id="IPR050204">
    <property type="entry name" value="AraC_XylS_family_regulators"/>
</dbReference>
<dbReference type="SUPFAM" id="SSF51215">
    <property type="entry name" value="Regulatory protein AraC"/>
    <property type="match status" value="1"/>
</dbReference>
<keyword evidence="3" id="KW-0804">Transcription</keyword>
<accession>A0AAP9T147</accession>
<name>A0AAP9T147_9GAMM</name>
<dbReference type="SMART" id="SM00342">
    <property type="entry name" value="HTH_ARAC"/>
    <property type="match status" value="1"/>
</dbReference>
<keyword evidence="2" id="KW-0238">DNA-binding</keyword>
<evidence type="ECO:0000313" key="5">
    <source>
        <dbReference type="EMBL" id="QKS25542.1"/>
    </source>
</evidence>
<dbReference type="InterPro" id="IPR018060">
    <property type="entry name" value="HTH_AraC"/>
</dbReference>
<dbReference type="PROSITE" id="PS01124">
    <property type="entry name" value="HTH_ARAC_FAMILY_2"/>
    <property type="match status" value="1"/>
</dbReference>
<dbReference type="AlphaFoldDB" id="A0AAP9T147"/>
<evidence type="ECO:0000256" key="3">
    <source>
        <dbReference type="ARBA" id="ARBA00023163"/>
    </source>
</evidence>
<dbReference type="InterPro" id="IPR037923">
    <property type="entry name" value="HTH-like"/>
</dbReference>